<evidence type="ECO:0000313" key="3">
    <source>
        <dbReference type="Proteomes" id="UP000054324"/>
    </source>
</evidence>
<dbReference type="Proteomes" id="UP000054324">
    <property type="component" value="Unassembled WGS sequence"/>
</dbReference>
<organism evidence="2 3">
    <name type="scientific">Opisthorchis viverrini</name>
    <name type="common">Southeast Asian liver fluke</name>
    <dbReference type="NCBI Taxonomy" id="6198"/>
    <lineage>
        <taxon>Eukaryota</taxon>
        <taxon>Metazoa</taxon>
        <taxon>Spiralia</taxon>
        <taxon>Lophotrochozoa</taxon>
        <taxon>Platyhelminthes</taxon>
        <taxon>Trematoda</taxon>
        <taxon>Digenea</taxon>
        <taxon>Opisthorchiida</taxon>
        <taxon>Opisthorchiata</taxon>
        <taxon>Opisthorchiidae</taxon>
        <taxon>Opisthorchis</taxon>
    </lineage>
</organism>
<evidence type="ECO:0000313" key="2">
    <source>
        <dbReference type="EMBL" id="KER25898.1"/>
    </source>
</evidence>
<dbReference type="EMBL" id="KL596763">
    <property type="protein sequence ID" value="KER25898.1"/>
    <property type="molecule type" value="Genomic_DNA"/>
</dbReference>
<dbReference type="AlphaFoldDB" id="A0A074ZFD3"/>
<dbReference type="RefSeq" id="XP_009170360.1">
    <property type="nucleotide sequence ID" value="XM_009172096.1"/>
</dbReference>
<dbReference type="KEGG" id="ovi:T265_06751"/>
<proteinExistence type="predicted"/>
<protein>
    <submittedName>
        <fullName evidence="2">Uncharacterized protein</fullName>
    </submittedName>
</protein>
<reference evidence="2 3" key="1">
    <citation type="submission" date="2013-11" db="EMBL/GenBank/DDBJ databases">
        <title>Opisthorchis viverrini - life in the bile duct.</title>
        <authorList>
            <person name="Young N.D."/>
            <person name="Nagarajan N."/>
            <person name="Lin S.J."/>
            <person name="Korhonen P.K."/>
            <person name="Jex A.R."/>
            <person name="Hall R.S."/>
            <person name="Safavi-Hemami H."/>
            <person name="Kaewkong W."/>
            <person name="Bertrand D."/>
            <person name="Gao S."/>
            <person name="Seet Q."/>
            <person name="Wongkham S."/>
            <person name="Teh B.T."/>
            <person name="Wongkham C."/>
            <person name="Intapan P.M."/>
            <person name="Maleewong W."/>
            <person name="Yang X."/>
            <person name="Hu M."/>
            <person name="Wang Z."/>
            <person name="Hofmann A."/>
            <person name="Sternberg P.W."/>
            <person name="Tan P."/>
            <person name="Wang J."/>
            <person name="Gasser R.B."/>
        </authorList>
    </citation>
    <scope>NUCLEOTIDE SEQUENCE [LARGE SCALE GENOMIC DNA]</scope>
</reference>
<gene>
    <name evidence="2" type="ORF">T265_06751</name>
</gene>
<keyword evidence="3" id="KW-1185">Reference proteome</keyword>
<dbReference type="CTD" id="20320930"/>
<dbReference type="GeneID" id="20320930"/>
<evidence type="ECO:0000256" key="1">
    <source>
        <dbReference type="SAM" id="MobiDB-lite"/>
    </source>
</evidence>
<name>A0A074ZFD3_OPIVI</name>
<feature type="region of interest" description="Disordered" evidence="1">
    <location>
        <begin position="34"/>
        <end position="53"/>
    </location>
</feature>
<accession>A0A074ZFD3</accession>
<sequence length="142" mass="14888">MVPSSDPGEGKIASDSPTAAAWFASQSTEVVEARALGPQDSFPTDDETGRRLGTANSLQVVCGKRRKAAPRDRNIVGVALDERAEDSICVQADFPGQSESASNNLKHDSVSAYAPTSCNRGTIKGASYGKTLKTSADDEVRG</sequence>
<feature type="region of interest" description="Disordered" evidence="1">
    <location>
        <begin position="120"/>
        <end position="142"/>
    </location>
</feature>